<dbReference type="PRINTS" id="PR00080">
    <property type="entry name" value="SDRFAMILY"/>
</dbReference>
<evidence type="ECO:0000256" key="2">
    <source>
        <dbReference type="ARBA" id="ARBA00023002"/>
    </source>
</evidence>
<protein>
    <submittedName>
        <fullName evidence="5">Oxidoreductase</fullName>
    </submittedName>
</protein>
<sequence>MRISDKVFVVTGAGNGMGREVALGLSRRGAHVAAVDLDQDGLTVTAERARATGMRMSTHVLNITDPEAVAALPAHVIDFHGQVDGLVNIAGIAQRFALFADLEADHADRVMAVNYTGTVQMCRAFLPVLVLRPEANITNMSSLSALVPFASQVLYSASKGAVKQFSEGLDGELADTNVRVVTVFPGNVSTNLAQNSGVEMLDAGGRRVLATTPEVAGRRIVEGIAKNRYRVIIGADAHALYTLSRIAPRRTTRLVAKQIKSVL</sequence>
<dbReference type="AlphaFoldDB" id="A0A7I7Y3Y9"/>
<comment type="similarity">
    <text evidence="1 3">Belongs to the short-chain dehydrogenases/reductases (SDR) family.</text>
</comment>
<dbReference type="SUPFAM" id="SSF51735">
    <property type="entry name" value="NAD(P)-binding Rossmann-fold domains"/>
    <property type="match status" value="1"/>
</dbReference>
<dbReference type="OrthoDB" id="4690547at2"/>
<proteinExistence type="inferred from homology"/>
<dbReference type="PANTHER" id="PTHR44196">
    <property type="entry name" value="DEHYDROGENASE/REDUCTASE SDR FAMILY MEMBER 7B"/>
    <property type="match status" value="1"/>
</dbReference>
<dbReference type="InterPro" id="IPR002347">
    <property type="entry name" value="SDR_fam"/>
</dbReference>
<dbReference type="PANTHER" id="PTHR44196:SF1">
    <property type="entry name" value="DEHYDROGENASE_REDUCTASE SDR FAMILY MEMBER 7B"/>
    <property type="match status" value="1"/>
</dbReference>
<accession>A0A7I7Y3Y9</accession>
<keyword evidence="6" id="KW-1185">Reference proteome</keyword>
<evidence type="ECO:0000313" key="6">
    <source>
        <dbReference type="Proteomes" id="UP000466931"/>
    </source>
</evidence>
<gene>
    <name evidence="5" type="ORF">MCNF_49920</name>
</gene>
<evidence type="ECO:0000259" key="4">
    <source>
        <dbReference type="SMART" id="SM00822"/>
    </source>
</evidence>
<organism evidence="5 6">
    <name type="scientific">Mycolicibacterium confluentis</name>
    <dbReference type="NCBI Taxonomy" id="28047"/>
    <lineage>
        <taxon>Bacteria</taxon>
        <taxon>Bacillati</taxon>
        <taxon>Actinomycetota</taxon>
        <taxon>Actinomycetes</taxon>
        <taxon>Mycobacteriales</taxon>
        <taxon>Mycobacteriaceae</taxon>
        <taxon>Mycolicibacterium</taxon>
    </lineage>
</organism>
<keyword evidence="2" id="KW-0560">Oxidoreductase</keyword>
<dbReference type="Gene3D" id="3.40.50.720">
    <property type="entry name" value="NAD(P)-binding Rossmann-like Domain"/>
    <property type="match status" value="1"/>
</dbReference>
<dbReference type="PRINTS" id="PR00081">
    <property type="entry name" value="GDHRDH"/>
</dbReference>
<dbReference type="InterPro" id="IPR036291">
    <property type="entry name" value="NAD(P)-bd_dom_sf"/>
</dbReference>
<dbReference type="GO" id="GO:0016491">
    <property type="term" value="F:oxidoreductase activity"/>
    <property type="evidence" value="ECO:0007669"/>
    <property type="project" value="UniProtKB-KW"/>
</dbReference>
<dbReference type="Pfam" id="PF00106">
    <property type="entry name" value="adh_short"/>
    <property type="match status" value="1"/>
</dbReference>
<dbReference type="Proteomes" id="UP000466931">
    <property type="component" value="Chromosome"/>
</dbReference>
<feature type="domain" description="Ketoreductase" evidence="4">
    <location>
        <begin position="6"/>
        <end position="187"/>
    </location>
</feature>
<reference evidence="5" key="2">
    <citation type="submission" date="2020-02" db="EMBL/GenBank/DDBJ databases">
        <authorList>
            <person name="Matsumoto Y."/>
            <person name="Motooka D."/>
            <person name="Nakamura S."/>
        </authorList>
    </citation>
    <scope>NUCLEOTIDE SEQUENCE</scope>
    <source>
        <strain evidence="5">JCM 13671</strain>
    </source>
</reference>
<dbReference type="CDD" id="cd05233">
    <property type="entry name" value="SDR_c"/>
    <property type="match status" value="1"/>
</dbReference>
<dbReference type="GO" id="GO:0016020">
    <property type="term" value="C:membrane"/>
    <property type="evidence" value="ECO:0007669"/>
    <property type="project" value="TreeGrafter"/>
</dbReference>
<dbReference type="InterPro" id="IPR057326">
    <property type="entry name" value="KR_dom"/>
</dbReference>
<dbReference type="EMBL" id="AP022612">
    <property type="protein sequence ID" value="BBZ36387.1"/>
    <property type="molecule type" value="Genomic_DNA"/>
</dbReference>
<reference evidence="5" key="1">
    <citation type="journal article" date="2019" name="Emerg. Microbes Infect.">
        <title>Comprehensive subspecies identification of 175 nontuberculous mycobacteria species based on 7547 genomic profiles.</title>
        <authorList>
            <person name="Matsumoto Y."/>
            <person name="Kinjo T."/>
            <person name="Motooka D."/>
            <person name="Nabeya D."/>
            <person name="Jung N."/>
            <person name="Uechi K."/>
            <person name="Horii T."/>
            <person name="Iida T."/>
            <person name="Fujita J."/>
            <person name="Nakamura S."/>
        </authorList>
    </citation>
    <scope>NUCLEOTIDE SEQUENCE [LARGE SCALE GENOMIC DNA]</scope>
    <source>
        <strain evidence="5">JCM 13671</strain>
    </source>
</reference>
<evidence type="ECO:0000256" key="3">
    <source>
        <dbReference type="RuleBase" id="RU000363"/>
    </source>
</evidence>
<name>A0A7I7Y3Y9_9MYCO</name>
<evidence type="ECO:0000313" key="5">
    <source>
        <dbReference type="EMBL" id="BBZ36387.1"/>
    </source>
</evidence>
<dbReference type="RefSeq" id="WP_085152149.1">
    <property type="nucleotide sequence ID" value="NZ_AP022612.1"/>
</dbReference>
<dbReference type="SMART" id="SM00822">
    <property type="entry name" value="PKS_KR"/>
    <property type="match status" value="1"/>
</dbReference>
<evidence type="ECO:0000256" key="1">
    <source>
        <dbReference type="ARBA" id="ARBA00006484"/>
    </source>
</evidence>